<evidence type="ECO:0000259" key="2">
    <source>
        <dbReference type="Pfam" id="PF14326"/>
    </source>
</evidence>
<evidence type="ECO:0000313" key="3">
    <source>
        <dbReference type="EMBL" id="NWH04820.1"/>
    </source>
</evidence>
<dbReference type="EMBL" id="JACADJ010000018">
    <property type="protein sequence ID" value="NWH04820.1"/>
    <property type="molecule type" value="Genomic_DNA"/>
</dbReference>
<feature type="coiled-coil region" evidence="1">
    <location>
        <begin position="205"/>
        <end position="321"/>
    </location>
</feature>
<accession>A0A850SXE7</accession>
<dbReference type="InterPro" id="IPR025493">
    <property type="entry name" value="DUF4384"/>
</dbReference>
<gene>
    <name evidence="3" type="ORF">HXW94_07440</name>
</gene>
<protein>
    <submittedName>
        <fullName evidence="3">DUF4384 domain-containing protein</fullName>
    </submittedName>
</protein>
<dbReference type="Proteomes" id="UP000553343">
    <property type="component" value="Unassembled WGS sequence"/>
</dbReference>
<dbReference type="RefSeq" id="WP_178366272.1">
    <property type="nucleotide sequence ID" value="NZ_JACADJ010000018.1"/>
</dbReference>
<evidence type="ECO:0000256" key="1">
    <source>
        <dbReference type="SAM" id="Coils"/>
    </source>
</evidence>
<evidence type="ECO:0000313" key="4">
    <source>
        <dbReference type="Proteomes" id="UP000553343"/>
    </source>
</evidence>
<keyword evidence="1" id="KW-0175">Coiled coil</keyword>
<keyword evidence="4" id="KW-1185">Reference proteome</keyword>
<organism evidence="3 4">
    <name type="scientific">Desulfobacter latus</name>
    <dbReference type="NCBI Taxonomy" id="2292"/>
    <lineage>
        <taxon>Bacteria</taxon>
        <taxon>Pseudomonadati</taxon>
        <taxon>Thermodesulfobacteriota</taxon>
        <taxon>Desulfobacteria</taxon>
        <taxon>Desulfobacterales</taxon>
        <taxon>Desulfobacteraceae</taxon>
        <taxon>Desulfobacter</taxon>
    </lineage>
</organism>
<sequence>MNLIATIKDILKPQKPQRTGVTRKKCHFVIPSGELAIVQTNGKTRICFPLGTAEQTIECSGKSLVFTFLRTFSVQVQCSNIPFSGGHMGNMSLQLVLGLVTPKQDQAHPMASALSGDLSQALFGQIIGSALEATITGPLAQLAANFEYKPGQGQDQIQAKIIQLFQDSVLKNSLKDIAGIYVAGQIKVTSLGVPALDDYFHTKVKAKEEQKKRELDHEIRSAREQAEFEAALEKKRREHVRDLAALNHEKELENIRSRAEVARQIEKQKIRCEQAKAQKAEAEAEAEQLKLGHLEKEFFKAGAYEEKIDLLERNLHIVTEQLAERKAANLTPDPETRDMLVLSAVWRAHDVQGILIPDIGVCPSLPSGSMVDVQVTTSKDAWVYILLKGSTGTWQCLLPDLADFMGIMRTNRQQAGVPTIWPGVNRDYPSCPFWILDEDPGVERIMVVASEQELNITDHLADARVAMLRDQTAIRGMTNRVRGALPEQASDYHRAATLLAGAYGNGGVNMETVIVHT</sequence>
<dbReference type="Pfam" id="PF14326">
    <property type="entry name" value="DUF4384"/>
    <property type="match status" value="1"/>
</dbReference>
<dbReference type="AlphaFoldDB" id="A0A850SXE7"/>
<name>A0A850SXE7_9BACT</name>
<comment type="caution">
    <text evidence="3">The sequence shown here is derived from an EMBL/GenBank/DDBJ whole genome shotgun (WGS) entry which is preliminary data.</text>
</comment>
<proteinExistence type="predicted"/>
<reference evidence="3 4" key="1">
    <citation type="submission" date="2020-06" db="EMBL/GenBank/DDBJ databases">
        <title>High-quality draft genome of sulfate reducer Desulfobacter latus type strain AcrS2 isolated from marine sediment.</title>
        <authorList>
            <person name="Hoppe M."/>
            <person name="Larsen C.K."/>
            <person name="Marshall I.P.G."/>
            <person name="Schramm A."/>
            <person name="Marietou A.G."/>
        </authorList>
    </citation>
    <scope>NUCLEOTIDE SEQUENCE [LARGE SCALE GENOMIC DNA]</scope>
    <source>
        <strain evidence="3 4">AcRS2</strain>
    </source>
</reference>
<feature type="domain" description="DUF4384" evidence="2">
    <location>
        <begin position="366"/>
        <end position="452"/>
    </location>
</feature>